<name>A0A221VWB2_9PSEU</name>
<reference evidence="3 4" key="1">
    <citation type="submission" date="2017-07" db="EMBL/GenBank/DDBJ databases">
        <title>Complete genome sequence of Actinoalloteichus hoggarensis DSM 45943, type strain of Actinoalloteichus hoggarensis.</title>
        <authorList>
            <person name="Ruckert C."/>
            <person name="Nouioui I."/>
            <person name="Willmese J."/>
            <person name="van Wezel G."/>
            <person name="Klenk H.-P."/>
            <person name="Kalinowski J."/>
            <person name="Zotchev S.B."/>
        </authorList>
    </citation>
    <scope>NUCLEOTIDE SEQUENCE [LARGE SCALE GENOMIC DNA]</scope>
    <source>
        <strain evidence="3 4">DSM 45943</strain>
    </source>
</reference>
<keyword evidence="4" id="KW-1185">Reference proteome</keyword>
<feature type="region of interest" description="Disordered" evidence="1">
    <location>
        <begin position="1"/>
        <end position="21"/>
    </location>
</feature>
<gene>
    <name evidence="3" type="ORF">AHOG_00420</name>
</gene>
<evidence type="ECO:0000313" key="4">
    <source>
        <dbReference type="Proteomes" id="UP000204221"/>
    </source>
</evidence>
<keyword evidence="2" id="KW-0472">Membrane</keyword>
<accession>A0A221VWB2</accession>
<evidence type="ECO:0000256" key="2">
    <source>
        <dbReference type="SAM" id="Phobius"/>
    </source>
</evidence>
<proteinExistence type="predicted"/>
<dbReference type="KEGG" id="ahg:AHOG_00420"/>
<dbReference type="RefSeq" id="WP_211290505.1">
    <property type="nucleotide sequence ID" value="NZ_CP022521.1"/>
</dbReference>
<organism evidence="3 4">
    <name type="scientific">Actinoalloteichus hoggarensis</name>
    <dbReference type="NCBI Taxonomy" id="1470176"/>
    <lineage>
        <taxon>Bacteria</taxon>
        <taxon>Bacillati</taxon>
        <taxon>Actinomycetota</taxon>
        <taxon>Actinomycetes</taxon>
        <taxon>Pseudonocardiales</taxon>
        <taxon>Pseudonocardiaceae</taxon>
        <taxon>Actinoalloteichus</taxon>
    </lineage>
</organism>
<dbReference type="AlphaFoldDB" id="A0A221VWB2"/>
<feature type="compositionally biased region" description="Basic and acidic residues" evidence="1">
    <location>
        <begin position="1"/>
        <end position="11"/>
    </location>
</feature>
<sequence length="141" mass="15748">MIPPDDDRAELPDPDTLEAPPGRRLRRVKVVLADRRAHRGPIRQITELEEQTSVGEALVRNLIRAQLRTALRLALATLALLGSLPVLFWLFPAFATLSVGGIRVSWVLLGVLPFPLFIAAGYAYSVQAERHERDFVDMVEN</sequence>
<evidence type="ECO:0000313" key="3">
    <source>
        <dbReference type="EMBL" id="ASO17757.1"/>
    </source>
</evidence>
<dbReference type="Proteomes" id="UP000204221">
    <property type="component" value="Chromosome"/>
</dbReference>
<keyword evidence="2" id="KW-0812">Transmembrane</keyword>
<feature type="transmembrane region" description="Helical" evidence="2">
    <location>
        <begin position="103"/>
        <end position="124"/>
    </location>
</feature>
<feature type="transmembrane region" description="Helical" evidence="2">
    <location>
        <begin position="70"/>
        <end position="91"/>
    </location>
</feature>
<dbReference type="EMBL" id="CP022521">
    <property type="protein sequence ID" value="ASO17757.1"/>
    <property type="molecule type" value="Genomic_DNA"/>
</dbReference>
<protein>
    <submittedName>
        <fullName evidence="3">Uncharacterized protein</fullName>
    </submittedName>
</protein>
<evidence type="ECO:0000256" key="1">
    <source>
        <dbReference type="SAM" id="MobiDB-lite"/>
    </source>
</evidence>
<keyword evidence="2" id="KW-1133">Transmembrane helix</keyword>